<comment type="caution">
    <text evidence="2">The sequence shown here is derived from an EMBL/GenBank/DDBJ whole genome shotgun (WGS) entry which is preliminary data.</text>
</comment>
<gene>
    <name evidence="2" type="ORF">AVEN_145281_1</name>
</gene>
<evidence type="ECO:0000313" key="2">
    <source>
        <dbReference type="EMBL" id="GBM58986.1"/>
    </source>
</evidence>
<keyword evidence="3" id="KW-1185">Reference proteome</keyword>
<protein>
    <submittedName>
        <fullName evidence="2">Uncharacterized protein</fullName>
    </submittedName>
</protein>
<organism evidence="2 3">
    <name type="scientific">Araneus ventricosus</name>
    <name type="common">Orbweaver spider</name>
    <name type="synonym">Epeira ventricosa</name>
    <dbReference type="NCBI Taxonomy" id="182803"/>
    <lineage>
        <taxon>Eukaryota</taxon>
        <taxon>Metazoa</taxon>
        <taxon>Ecdysozoa</taxon>
        <taxon>Arthropoda</taxon>
        <taxon>Chelicerata</taxon>
        <taxon>Arachnida</taxon>
        <taxon>Araneae</taxon>
        <taxon>Araneomorphae</taxon>
        <taxon>Entelegynae</taxon>
        <taxon>Araneoidea</taxon>
        <taxon>Araneidae</taxon>
        <taxon>Araneus</taxon>
    </lineage>
</organism>
<feature type="region of interest" description="Disordered" evidence="1">
    <location>
        <begin position="37"/>
        <end position="58"/>
    </location>
</feature>
<evidence type="ECO:0000256" key="1">
    <source>
        <dbReference type="SAM" id="MobiDB-lite"/>
    </source>
</evidence>
<dbReference type="AlphaFoldDB" id="A0A4Y2H211"/>
<name>A0A4Y2H211_ARAVE</name>
<proteinExistence type="predicted"/>
<sequence>MLDNVDGATGINFQSCQVFHAQVQQLRIFEQRDPQLSQLESHKQEQDSSDVPIKSNRGSINLENGVAKGLIHHAQSITPQKWYSGNCAHQCSSGLAPRHAETTLINEWQSEHLVEVLVKPV</sequence>
<dbReference type="Proteomes" id="UP000499080">
    <property type="component" value="Unassembled WGS sequence"/>
</dbReference>
<evidence type="ECO:0000313" key="3">
    <source>
        <dbReference type="Proteomes" id="UP000499080"/>
    </source>
</evidence>
<accession>A0A4Y2H211</accession>
<reference evidence="2 3" key="1">
    <citation type="journal article" date="2019" name="Sci. Rep.">
        <title>Orb-weaving spider Araneus ventricosus genome elucidates the spidroin gene catalogue.</title>
        <authorList>
            <person name="Kono N."/>
            <person name="Nakamura H."/>
            <person name="Ohtoshi R."/>
            <person name="Moran D.A.P."/>
            <person name="Shinohara A."/>
            <person name="Yoshida Y."/>
            <person name="Fujiwara M."/>
            <person name="Mori M."/>
            <person name="Tomita M."/>
            <person name="Arakawa K."/>
        </authorList>
    </citation>
    <scope>NUCLEOTIDE SEQUENCE [LARGE SCALE GENOMIC DNA]</scope>
</reference>
<dbReference type="EMBL" id="BGPR01001661">
    <property type="protein sequence ID" value="GBM58986.1"/>
    <property type="molecule type" value="Genomic_DNA"/>
</dbReference>